<evidence type="ECO:0000313" key="2">
    <source>
        <dbReference type="Proteomes" id="UP000288812"/>
    </source>
</evidence>
<organism evidence="1 2">
    <name type="scientific">Anaerosphaera multitolerans</name>
    <dbReference type="NCBI Taxonomy" id="2487351"/>
    <lineage>
        <taxon>Bacteria</taxon>
        <taxon>Bacillati</taxon>
        <taxon>Bacillota</taxon>
        <taxon>Tissierellia</taxon>
        <taxon>Tissierellales</taxon>
        <taxon>Peptoniphilaceae</taxon>
        <taxon>Anaerosphaera</taxon>
    </lineage>
</organism>
<accession>A0A437S613</accession>
<reference evidence="1 2" key="1">
    <citation type="submission" date="2018-11" db="EMBL/GenBank/DDBJ databases">
        <title>Genome sequencing and assembly of Anaerosphaera sp. nov., GS7-6-2.</title>
        <authorList>
            <person name="Rettenmaier R."/>
            <person name="Liebl W."/>
            <person name="Zverlov V."/>
        </authorList>
    </citation>
    <scope>NUCLEOTIDE SEQUENCE [LARGE SCALE GENOMIC DNA]</scope>
    <source>
        <strain evidence="1 2">GS7-6-2</strain>
    </source>
</reference>
<protein>
    <submittedName>
        <fullName evidence="1">Uncharacterized protein</fullName>
    </submittedName>
</protein>
<proteinExistence type="predicted"/>
<dbReference type="RefSeq" id="WP_127724878.1">
    <property type="nucleotide sequence ID" value="NZ_RLIH01000011.1"/>
</dbReference>
<sequence>MKKDELIKILKENKNLLGNLDRGPFSMTVSEDKKKYSITVVKENNYIILKGYRVFLNKYFIPVFKYSLLKSEINS</sequence>
<comment type="caution">
    <text evidence="1">The sequence shown here is derived from an EMBL/GenBank/DDBJ whole genome shotgun (WGS) entry which is preliminary data.</text>
</comment>
<dbReference type="EMBL" id="RLIH01000011">
    <property type="protein sequence ID" value="RVU54346.1"/>
    <property type="molecule type" value="Genomic_DNA"/>
</dbReference>
<evidence type="ECO:0000313" key="1">
    <source>
        <dbReference type="EMBL" id="RVU54346.1"/>
    </source>
</evidence>
<dbReference type="Proteomes" id="UP000288812">
    <property type="component" value="Unassembled WGS sequence"/>
</dbReference>
<dbReference type="AlphaFoldDB" id="A0A437S613"/>
<name>A0A437S613_9FIRM</name>
<gene>
    <name evidence="1" type="ORF">EF514_07825</name>
</gene>
<keyword evidence="2" id="KW-1185">Reference proteome</keyword>